<dbReference type="GO" id="GO:0005886">
    <property type="term" value="C:plasma membrane"/>
    <property type="evidence" value="ECO:0007669"/>
    <property type="project" value="TreeGrafter"/>
</dbReference>
<keyword evidence="4 7" id="KW-0812">Transmembrane</keyword>
<evidence type="ECO:0008006" key="10">
    <source>
        <dbReference type="Google" id="ProtNLM"/>
    </source>
</evidence>
<dbReference type="Proteomes" id="UP000235786">
    <property type="component" value="Unassembled WGS sequence"/>
</dbReference>
<evidence type="ECO:0000313" key="9">
    <source>
        <dbReference type="Proteomes" id="UP000235786"/>
    </source>
</evidence>
<name>A0A2J6QXM2_HYAVF</name>
<dbReference type="GO" id="GO:0022857">
    <property type="term" value="F:transmembrane transporter activity"/>
    <property type="evidence" value="ECO:0007669"/>
    <property type="project" value="InterPro"/>
</dbReference>
<sequence length="275" mass="29633">MFTTDGIEIGVISLPNSLICIKWQLLFALTLQLVFIATTAGAVYPNHKLAWMFLPAFGVPMFAWITLLSYSMAGLHVTHSRLGVATGLLGTFRSGGGAVGNAIFGTIFNDQFNTYVGPPIAETALSHGMKARDLPDIIPAVIETNISAPSLLDAIPGTAQAIQESLRVSVRGVYGHTFKIVFYVTIPLGVLTITCALFIEDSTRYMTNHIQFEINKDDFFKRAAVDALDSTDTEKAGLGSTVTGKANGDIGGERLDRIVADDIDQDMFQNLGVDL</sequence>
<reference evidence="8 9" key="1">
    <citation type="submission" date="2016-04" db="EMBL/GenBank/DDBJ databases">
        <title>A degradative enzymes factory behind the ericoid mycorrhizal symbiosis.</title>
        <authorList>
            <consortium name="DOE Joint Genome Institute"/>
            <person name="Martino E."/>
            <person name="Morin E."/>
            <person name="Grelet G."/>
            <person name="Kuo A."/>
            <person name="Kohler A."/>
            <person name="Daghino S."/>
            <person name="Barry K."/>
            <person name="Choi C."/>
            <person name="Cichocki N."/>
            <person name="Clum A."/>
            <person name="Copeland A."/>
            <person name="Hainaut M."/>
            <person name="Haridas S."/>
            <person name="Labutti K."/>
            <person name="Lindquist E."/>
            <person name="Lipzen A."/>
            <person name="Khouja H.-R."/>
            <person name="Murat C."/>
            <person name="Ohm R."/>
            <person name="Olson A."/>
            <person name="Spatafora J."/>
            <person name="Veneault-Fourrey C."/>
            <person name="Henrissat B."/>
            <person name="Grigoriev I."/>
            <person name="Martin F."/>
            <person name="Perotto S."/>
        </authorList>
    </citation>
    <scope>NUCLEOTIDE SEQUENCE [LARGE SCALE GENOMIC DNA]</scope>
    <source>
        <strain evidence="8 9">F</strain>
    </source>
</reference>
<feature type="transmembrane region" description="Helical" evidence="7">
    <location>
        <begin position="50"/>
        <end position="70"/>
    </location>
</feature>
<comment type="subcellular location">
    <subcellularLocation>
        <location evidence="1">Membrane</location>
        <topology evidence="1">Multi-pass membrane protein</topology>
    </subcellularLocation>
</comment>
<gene>
    <name evidence="8" type="ORF">L207DRAFT_591929</name>
</gene>
<feature type="transmembrane region" description="Helical" evidence="7">
    <location>
        <begin position="180"/>
        <end position="199"/>
    </location>
</feature>
<keyword evidence="9" id="KW-1185">Reference proteome</keyword>
<evidence type="ECO:0000256" key="2">
    <source>
        <dbReference type="ARBA" id="ARBA00007520"/>
    </source>
</evidence>
<keyword evidence="5 7" id="KW-1133">Transmembrane helix</keyword>
<evidence type="ECO:0000256" key="3">
    <source>
        <dbReference type="ARBA" id="ARBA00022448"/>
    </source>
</evidence>
<evidence type="ECO:0000256" key="1">
    <source>
        <dbReference type="ARBA" id="ARBA00004141"/>
    </source>
</evidence>
<protein>
    <recommendedName>
        <fullName evidence="10">MFS general substrate transporter</fullName>
    </recommendedName>
</protein>
<feature type="transmembrane region" description="Helical" evidence="7">
    <location>
        <begin position="25"/>
        <end position="44"/>
    </location>
</feature>
<organism evidence="8 9">
    <name type="scientific">Hyaloscypha variabilis (strain UAMH 11265 / GT02V1 / F)</name>
    <name type="common">Meliniomyces variabilis</name>
    <dbReference type="NCBI Taxonomy" id="1149755"/>
    <lineage>
        <taxon>Eukaryota</taxon>
        <taxon>Fungi</taxon>
        <taxon>Dikarya</taxon>
        <taxon>Ascomycota</taxon>
        <taxon>Pezizomycotina</taxon>
        <taxon>Leotiomycetes</taxon>
        <taxon>Helotiales</taxon>
        <taxon>Hyaloscyphaceae</taxon>
        <taxon>Hyaloscypha</taxon>
        <taxon>Hyaloscypha variabilis</taxon>
    </lineage>
</organism>
<keyword evidence="3" id="KW-0813">Transport</keyword>
<proteinExistence type="inferred from homology"/>
<comment type="similarity">
    <text evidence="2">Belongs to the major facilitator superfamily. TCR/Tet family.</text>
</comment>
<feature type="transmembrane region" description="Helical" evidence="7">
    <location>
        <begin position="82"/>
        <end position="108"/>
    </location>
</feature>
<dbReference type="InterPro" id="IPR010573">
    <property type="entry name" value="MFS_Str1/Tri12-like"/>
</dbReference>
<dbReference type="AlphaFoldDB" id="A0A2J6QXM2"/>
<dbReference type="EMBL" id="KZ613964">
    <property type="protein sequence ID" value="PMD30989.1"/>
    <property type="molecule type" value="Genomic_DNA"/>
</dbReference>
<evidence type="ECO:0000256" key="6">
    <source>
        <dbReference type="ARBA" id="ARBA00023136"/>
    </source>
</evidence>
<dbReference type="PANTHER" id="PTHR23501:SF102">
    <property type="entry name" value="DRUG TRANSPORTER, PUTATIVE (AFU_ORTHOLOGUE AFUA_3G08530)-RELATED"/>
    <property type="match status" value="1"/>
</dbReference>
<evidence type="ECO:0000256" key="5">
    <source>
        <dbReference type="ARBA" id="ARBA00022989"/>
    </source>
</evidence>
<evidence type="ECO:0000256" key="4">
    <source>
        <dbReference type="ARBA" id="ARBA00022692"/>
    </source>
</evidence>
<dbReference type="PANTHER" id="PTHR23501">
    <property type="entry name" value="MAJOR FACILITATOR SUPERFAMILY"/>
    <property type="match status" value="1"/>
</dbReference>
<dbReference type="Pfam" id="PF06609">
    <property type="entry name" value="TRI12"/>
    <property type="match status" value="1"/>
</dbReference>
<keyword evidence="6 7" id="KW-0472">Membrane</keyword>
<dbReference type="OrthoDB" id="3500461at2759"/>
<evidence type="ECO:0000313" key="8">
    <source>
        <dbReference type="EMBL" id="PMD30989.1"/>
    </source>
</evidence>
<evidence type="ECO:0000256" key="7">
    <source>
        <dbReference type="SAM" id="Phobius"/>
    </source>
</evidence>
<accession>A0A2J6QXM2</accession>